<organism evidence="4">
    <name type="scientific">freshwater metagenome</name>
    <dbReference type="NCBI Taxonomy" id="449393"/>
    <lineage>
        <taxon>unclassified sequences</taxon>
        <taxon>metagenomes</taxon>
        <taxon>ecological metagenomes</taxon>
    </lineage>
</organism>
<dbReference type="InterPro" id="IPR000825">
    <property type="entry name" value="SUF_FeS_clus_asmbl_SufBD_core"/>
</dbReference>
<gene>
    <name evidence="4" type="ORF">UFOPK1353_00772</name>
</gene>
<dbReference type="NCBIfam" id="TIGR01980">
    <property type="entry name" value="sufB"/>
    <property type="match status" value="1"/>
</dbReference>
<sequence>MTSFDLDLSKYQLGWSDKVEYAFEPVKGLNTGVVEQISWWKGEPEWMRKMRLRSLQTFERKPMLDWFAVNMPDIDFQDIYYYLKPATAQVDEWEDLPEEMRKTYEKLGIPEAERKYLAGVTAQYESEVVFHRNREDLEKLGILFCDMDTALREYPDLVKQYFGSVIPPGDNKFSALNTSVWSGGSFIYVPPGVECEMPLQAYFRINSENAGQFERTLIIADEGSKVHYIEGCSAPVYTKDSLHSAVVEIVVKPSAHVTYTTIQNWSPNVYNLVTKRARVETEGHMEWIDGNIGSKLTMKYPSVYLMGPKATGEVLSVAYAGAGQHQDAGAKMVHAAPETTSKIVSKSISKDGGITAYRGLVRVEEGATNCKSHVQCDALILDEQSESRTFPYMEVGARDAQIGHEATVSKIADEQLFYLQSRGLSQEQAMSMIVNGFIEPVTRTLPMEYAVEWSRLIELQMEGSVG</sequence>
<comment type="similarity">
    <text evidence="1">Belongs to the iron-sulfur cluster assembly SufBD family.</text>
</comment>
<name>A0A6J6BGW5_9ZZZZ</name>
<dbReference type="PANTHER" id="PTHR30508">
    <property type="entry name" value="FES CLUSTER ASSEMBLY PROTEIN SUF"/>
    <property type="match status" value="1"/>
</dbReference>
<evidence type="ECO:0000259" key="2">
    <source>
        <dbReference type="Pfam" id="PF01458"/>
    </source>
</evidence>
<evidence type="ECO:0000259" key="3">
    <source>
        <dbReference type="Pfam" id="PF19295"/>
    </source>
</evidence>
<dbReference type="AlphaFoldDB" id="A0A6J6BGW5"/>
<feature type="domain" description="SUF system FeS cluster assembly SufBD core" evidence="2">
    <location>
        <begin position="203"/>
        <end position="437"/>
    </location>
</feature>
<accession>A0A6J6BGW5</accession>
<dbReference type="InterPro" id="IPR055346">
    <property type="entry name" value="Fe-S_cluster_assembly_SufBD"/>
</dbReference>
<dbReference type="InterPro" id="IPR010231">
    <property type="entry name" value="SUF_FeS_clus_asmbl_SufB"/>
</dbReference>
<dbReference type="PANTHER" id="PTHR30508:SF1">
    <property type="entry name" value="UPF0051 PROTEIN ABCI8, CHLOROPLASTIC-RELATED"/>
    <property type="match status" value="1"/>
</dbReference>
<protein>
    <submittedName>
        <fullName evidence="4">Unannotated protein</fullName>
    </submittedName>
</protein>
<reference evidence="4" key="1">
    <citation type="submission" date="2020-05" db="EMBL/GenBank/DDBJ databases">
        <authorList>
            <person name="Chiriac C."/>
            <person name="Salcher M."/>
            <person name="Ghai R."/>
            <person name="Kavagutti S V."/>
        </authorList>
    </citation>
    <scope>NUCLEOTIDE SEQUENCE</scope>
</reference>
<dbReference type="EMBL" id="CAEZSE010000121">
    <property type="protein sequence ID" value="CAB4538065.1"/>
    <property type="molecule type" value="Genomic_DNA"/>
</dbReference>
<feature type="domain" description="SUF system FeS cluster assembly SufBD N-terminal" evidence="3">
    <location>
        <begin position="139"/>
        <end position="200"/>
    </location>
</feature>
<dbReference type="SUPFAM" id="SSF101960">
    <property type="entry name" value="Stabilizer of iron transporter SufD"/>
    <property type="match status" value="1"/>
</dbReference>
<dbReference type="InterPro" id="IPR045595">
    <property type="entry name" value="SufBD_N"/>
</dbReference>
<evidence type="ECO:0000256" key="1">
    <source>
        <dbReference type="ARBA" id="ARBA00043967"/>
    </source>
</evidence>
<dbReference type="Pfam" id="PF19295">
    <property type="entry name" value="SufBD_N"/>
    <property type="match status" value="1"/>
</dbReference>
<evidence type="ECO:0000313" key="4">
    <source>
        <dbReference type="EMBL" id="CAB4538065.1"/>
    </source>
</evidence>
<dbReference type="GO" id="GO:0016226">
    <property type="term" value="P:iron-sulfur cluster assembly"/>
    <property type="evidence" value="ECO:0007669"/>
    <property type="project" value="InterPro"/>
</dbReference>
<dbReference type="Pfam" id="PF01458">
    <property type="entry name" value="SUFBD_core"/>
    <property type="match status" value="1"/>
</dbReference>
<dbReference type="InterPro" id="IPR037284">
    <property type="entry name" value="SUF_FeS_clus_asmbl_SufBD_sf"/>
</dbReference>
<proteinExistence type="inferred from homology"/>